<name>A0ABM6M8Q5_9SPHN</name>
<reference evidence="1 2" key="1">
    <citation type="submission" date="2017-03" db="EMBL/GenBank/DDBJ databases">
        <title>Complete genome sequence of Blastomonas fulva degrading microcsystin LR.</title>
        <authorList>
            <person name="Lee H.-g."/>
            <person name="Jin L."/>
            <person name="oh H.-M."/>
        </authorList>
    </citation>
    <scope>NUCLEOTIDE SEQUENCE [LARGE SCALE GENOMIC DNA]</scope>
    <source>
        <strain evidence="1 2">T2</strain>
    </source>
</reference>
<dbReference type="InterPro" id="IPR036182">
    <property type="entry name" value="PCuAC_sf"/>
</dbReference>
<dbReference type="EMBL" id="CP020083">
    <property type="protein sequence ID" value="ASR52371.1"/>
    <property type="molecule type" value="Genomic_DNA"/>
</dbReference>
<keyword evidence="2" id="KW-1185">Reference proteome</keyword>
<dbReference type="GeneID" id="303486620"/>
<dbReference type="RefSeq" id="WP_054132996.1">
    <property type="nucleotide sequence ID" value="NZ_CP020083.1"/>
</dbReference>
<gene>
    <name evidence="1" type="ORF">B5J99_13640</name>
</gene>
<dbReference type="InterPro" id="IPR058248">
    <property type="entry name" value="Lxx211020-like"/>
</dbReference>
<dbReference type="SUPFAM" id="SSF110087">
    <property type="entry name" value="DR1885-like metal-binding protein"/>
    <property type="match status" value="1"/>
</dbReference>
<dbReference type="PANTHER" id="PTHR36302:SF1">
    <property type="entry name" value="COPPER CHAPERONE PCU(A)C"/>
    <property type="match status" value="1"/>
</dbReference>
<evidence type="ECO:0008006" key="3">
    <source>
        <dbReference type="Google" id="ProtNLM"/>
    </source>
</evidence>
<dbReference type="PANTHER" id="PTHR36302">
    <property type="entry name" value="BLR7088 PROTEIN"/>
    <property type="match status" value="1"/>
</dbReference>
<organism evidence="1 2">
    <name type="scientific">Blastomonas fulva</name>
    <dbReference type="NCBI Taxonomy" id="1550728"/>
    <lineage>
        <taxon>Bacteria</taxon>
        <taxon>Pseudomonadati</taxon>
        <taxon>Pseudomonadota</taxon>
        <taxon>Alphaproteobacteria</taxon>
        <taxon>Sphingomonadales</taxon>
        <taxon>Sphingomonadaceae</taxon>
        <taxon>Blastomonas</taxon>
    </lineage>
</organism>
<dbReference type="InterPro" id="IPR007410">
    <property type="entry name" value="LpqE-like"/>
</dbReference>
<sequence>MLSLGTRRGSIYITLKAVLAEFGTIALEDRRDMIRTLNLVVAGLTLALLAGCQPPAQLLVEKAYVQLSPVKDSPSVLYFTVRGGPKDTVLRSISSPSILRLEMHETVEENGMSMMRPLASAPVPTRGKVEFEPGGKHVMVWGVDPGAQKKGSAEFVFSFSTGEKIVADAAIRAIKPGGEAAGGMAH</sequence>
<accession>A0ABM6M8Q5</accession>
<dbReference type="Pfam" id="PF04314">
    <property type="entry name" value="PCuAC"/>
    <property type="match status" value="1"/>
</dbReference>
<dbReference type="Proteomes" id="UP000258016">
    <property type="component" value="Chromosome"/>
</dbReference>
<protein>
    <recommendedName>
        <fullName evidence="3">Copper resistance protein CopZ</fullName>
    </recommendedName>
</protein>
<evidence type="ECO:0000313" key="2">
    <source>
        <dbReference type="Proteomes" id="UP000258016"/>
    </source>
</evidence>
<proteinExistence type="predicted"/>
<evidence type="ECO:0000313" key="1">
    <source>
        <dbReference type="EMBL" id="ASR52371.1"/>
    </source>
</evidence>
<dbReference type="Gene3D" id="2.60.40.1890">
    <property type="entry name" value="PCu(A)C copper chaperone"/>
    <property type="match status" value="1"/>
</dbReference>